<organism evidence="1 2">
    <name type="scientific">Christensenella minuta</name>
    <dbReference type="NCBI Taxonomy" id="626937"/>
    <lineage>
        <taxon>Bacteria</taxon>
        <taxon>Bacillati</taxon>
        <taxon>Bacillota</taxon>
        <taxon>Clostridia</taxon>
        <taxon>Christensenellales</taxon>
        <taxon>Christensenellaceae</taxon>
        <taxon>Christensenella</taxon>
    </lineage>
</organism>
<dbReference type="OrthoDB" id="1863358at2"/>
<proteinExistence type="predicted"/>
<gene>
    <name evidence="1" type="ORF">HMPREF3293_00103</name>
</gene>
<dbReference type="KEGG" id="cmiu:B1H56_00025"/>
<name>A0A136Q8Y4_9FIRM</name>
<comment type="caution">
    <text evidence="1">The sequence shown here is derived from an EMBL/GenBank/DDBJ whole genome shotgun (WGS) entry which is preliminary data.</text>
</comment>
<dbReference type="Proteomes" id="UP000070366">
    <property type="component" value="Unassembled WGS sequence"/>
</dbReference>
<dbReference type="RefSeq" id="WP_066523449.1">
    <property type="nucleotide sequence ID" value="NZ_CABMOF010000019.1"/>
</dbReference>
<keyword evidence="2" id="KW-1185">Reference proteome</keyword>
<protein>
    <submittedName>
        <fullName evidence="1">Uncharacterized protein</fullName>
    </submittedName>
</protein>
<dbReference type="STRING" id="626937.HMPREF3293_00103"/>
<sequence>MQDDICEVCGNELKVAGSRVMCVGDDSPDTETRVFTVLEMECTNPQCSARGKKKEIFVEQMIGAK</sequence>
<reference evidence="1 2" key="1">
    <citation type="submission" date="2016-02" db="EMBL/GenBank/DDBJ databases">
        <authorList>
            <person name="Wen L."/>
            <person name="He K."/>
            <person name="Yang H."/>
        </authorList>
    </citation>
    <scope>NUCLEOTIDE SEQUENCE [LARGE SCALE GENOMIC DNA]</scope>
    <source>
        <strain evidence="1 2">DSM 22607</strain>
    </source>
</reference>
<dbReference type="AlphaFoldDB" id="A0A136Q8Y4"/>
<accession>A0A136Q8Y4</accession>
<evidence type="ECO:0000313" key="1">
    <source>
        <dbReference type="EMBL" id="KXK67036.1"/>
    </source>
</evidence>
<dbReference type="EMBL" id="LSZW01000005">
    <property type="protein sequence ID" value="KXK67036.1"/>
    <property type="molecule type" value="Genomic_DNA"/>
</dbReference>
<evidence type="ECO:0000313" key="2">
    <source>
        <dbReference type="Proteomes" id="UP000070366"/>
    </source>
</evidence>